<dbReference type="InterPro" id="IPR039993">
    <property type="entry name" value="NDUFB10"/>
</dbReference>
<gene>
    <name evidence="9" type="ORF">LEMA_P026710.1</name>
</gene>
<feature type="region of interest" description="Disordered" evidence="8">
    <location>
        <begin position="167"/>
        <end position="206"/>
    </location>
</feature>
<keyword evidence="5" id="KW-0249">Electron transport</keyword>
<evidence type="ECO:0000256" key="7">
    <source>
        <dbReference type="ARBA" id="ARBA00023136"/>
    </source>
</evidence>
<keyword evidence="4" id="KW-0999">Mitochondrion inner membrane</keyword>
<keyword evidence="2" id="KW-0813">Transport</keyword>
<protein>
    <submittedName>
        <fullName evidence="9">Predicted protein</fullName>
    </submittedName>
</protein>
<feature type="compositionally biased region" description="Basic and acidic residues" evidence="8">
    <location>
        <begin position="174"/>
        <end position="187"/>
    </location>
</feature>
<dbReference type="GeneID" id="13288682"/>
<dbReference type="eggNOG" id="ENOG502SBS6">
    <property type="taxonomic scope" value="Eukaryota"/>
</dbReference>
<dbReference type="PANTHER" id="PTHR13094">
    <property type="entry name" value="NADH-UBIQUINONE OXIDOREDUCTASE PDSW SUBUNIT"/>
    <property type="match status" value="1"/>
</dbReference>
<dbReference type="PANTHER" id="PTHR13094:SF1">
    <property type="entry name" value="NADH DEHYDROGENASE [UBIQUINONE] 1 BETA SUBCOMPLEX SUBUNIT 10"/>
    <property type="match status" value="1"/>
</dbReference>
<keyword evidence="7" id="KW-0472">Membrane</keyword>
<dbReference type="OrthoDB" id="10252718at2759"/>
<evidence type="ECO:0000256" key="6">
    <source>
        <dbReference type="ARBA" id="ARBA00023128"/>
    </source>
</evidence>
<dbReference type="AlphaFoldDB" id="E4ZV93"/>
<name>E4ZV93_LEPMJ</name>
<dbReference type="Proteomes" id="UP000002668">
    <property type="component" value="Genome"/>
</dbReference>
<keyword evidence="6" id="KW-0496">Mitochondrion</keyword>
<keyword evidence="10" id="KW-1185">Reference proteome</keyword>
<dbReference type="GO" id="GO:0005743">
    <property type="term" value="C:mitochondrial inner membrane"/>
    <property type="evidence" value="ECO:0007669"/>
    <property type="project" value="UniProtKB-SubCell"/>
</dbReference>
<dbReference type="InParanoid" id="E4ZV93"/>
<evidence type="ECO:0000313" key="9">
    <source>
        <dbReference type="EMBL" id="CBX95519.1"/>
    </source>
</evidence>
<evidence type="ECO:0000256" key="8">
    <source>
        <dbReference type="SAM" id="MobiDB-lite"/>
    </source>
</evidence>
<evidence type="ECO:0000256" key="3">
    <source>
        <dbReference type="ARBA" id="ARBA00022660"/>
    </source>
</evidence>
<keyword evidence="3" id="KW-0679">Respiratory chain</keyword>
<feature type="region of interest" description="Disordered" evidence="8">
    <location>
        <begin position="53"/>
        <end position="111"/>
    </location>
</feature>
<accession>E4ZV93</accession>
<organism evidence="10">
    <name type="scientific">Leptosphaeria maculans (strain JN3 / isolate v23.1.3 / race Av1-4-5-6-7-8)</name>
    <name type="common">Blackleg fungus</name>
    <name type="synonym">Phoma lingam</name>
    <dbReference type="NCBI Taxonomy" id="985895"/>
    <lineage>
        <taxon>Eukaryota</taxon>
        <taxon>Fungi</taxon>
        <taxon>Dikarya</taxon>
        <taxon>Ascomycota</taxon>
        <taxon>Pezizomycotina</taxon>
        <taxon>Dothideomycetes</taxon>
        <taxon>Pleosporomycetidae</taxon>
        <taxon>Pleosporales</taxon>
        <taxon>Pleosporineae</taxon>
        <taxon>Leptosphaeriaceae</taxon>
        <taxon>Plenodomus</taxon>
        <taxon>Plenodomus lingam/Leptosphaeria maculans species complex</taxon>
    </lineage>
</organism>
<evidence type="ECO:0000256" key="5">
    <source>
        <dbReference type="ARBA" id="ARBA00022982"/>
    </source>
</evidence>
<dbReference type="VEuPathDB" id="FungiDB:LEMA_P026710.1"/>
<evidence type="ECO:0000256" key="4">
    <source>
        <dbReference type="ARBA" id="ARBA00022792"/>
    </source>
</evidence>
<evidence type="ECO:0000256" key="1">
    <source>
        <dbReference type="ARBA" id="ARBA00004443"/>
    </source>
</evidence>
<dbReference type="HOGENOM" id="CLU_735810_0_0_1"/>
<dbReference type="EMBL" id="FP929127">
    <property type="protein sequence ID" value="CBX95519.1"/>
    <property type="molecule type" value="Genomic_DNA"/>
</dbReference>
<evidence type="ECO:0000313" key="10">
    <source>
        <dbReference type="Proteomes" id="UP000002668"/>
    </source>
</evidence>
<dbReference type="STRING" id="985895.E4ZV93"/>
<reference evidence="10" key="1">
    <citation type="journal article" date="2011" name="Nat. Commun.">
        <title>Effector diversification within compartments of the Leptosphaeria maculans genome affected by Repeat-Induced Point mutations.</title>
        <authorList>
            <person name="Rouxel T."/>
            <person name="Grandaubert J."/>
            <person name="Hane J.K."/>
            <person name="Hoede C."/>
            <person name="van de Wouw A.P."/>
            <person name="Couloux A."/>
            <person name="Dominguez V."/>
            <person name="Anthouard V."/>
            <person name="Bally P."/>
            <person name="Bourras S."/>
            <person name="Cozijnsen A.J."/>
            <person name="Ciuffetti L.M."/>
            <person name="Degrave A."/>
            <person name="Dilmaghani A."/>
            <person name="Duret L."/>
            <person name="Fudal I."/>
            <person name="Goodwin S.B."/>
            <person name="Gout L."/>
            <person name="Glaser N."/>
            <person name="Linglin J."/>
            <person name="Kema G.H.J."/>
            <person name="Lapalu N."/>
            <person name="Lawrence C.B."/>
            <person name="May K."/>
            <person name="Meyer M."/>
            <person name="Ollivier B."/>
            <person name="Poulain J."/>
            <person name="Schoch C.L."/>
            <person name="Simon A."/>
            <person name="Spatafora J.W."/>
            <person name="Stachowiak A."/>
            <person name="Turgeon B.G."/>
            <person name="Tyler B.M."/>
            <person name="Vincent D."/>
            <person name="Weissenbach J."/>
            <person name="Amselem J."/>
            <person name="Quesneville H."/>
            <person name="Oliver R.P."/>
            <person name="Wincker P."/>
            <person name="Balesdent M.-H."/>
            <person name="Howlett B.J."/>
        </authorList>
    </citation>
    <scope>NUCLEOTIDE SEQUENCE [LARGE SCALE GENOMIC DNA]</scope>
    <source>
        <strain evidence="10">JN3 / isolate v23.1.3 / race Av1-4-5-6-7-8</strain>
    </source>
</reference>
<evidence type="ECO:0000256" key="2">
    <source>
        <dbReference type="ARBA" id="ARBA00022448"/>
    </source>
</evidence>
<proteinExistence type="predicted"/>
<comment type="subcellular location">
    <subcellularLocation>
        <location evidence="1">Mitochondrion inner membrane</location>
        <topology evidence="1">Peripheral membrane protein</topology>
        <orientation evidence="1">Matrix side</orientation>
    </subcellularLocation>
</comment>
<sequence>MYILGAAVRTTKSFFTGSGLFIFLGCGHSTFSARPLRFCPNAQSNIVANTKRRKRSLDAASRSSSATTKIDEAGETIIPSGDQVRLETQGTTKTSHKIKKPLPRSSSPAIDDFKPCADGRAHPFNRIRLERLCAICEYDRDQRLQALESSTDEIRFEPARWRWKYQGTKGPRAGRGDESGVRKEGKRASGLWGMGTAVEGGSSSHDEGIVMSRANAARVRPSWEARNFTTSKRISHPTSAAQPLKPTHRSFLTIDSIAYPDSLSCAPRSAPAMPTPESEMFLAKKPKVAPTFEGVDYDDNTALKAAQDAIIREQWVKSMMARLVRDEMGKCYRREGVNHLEKCGHLRERYFELLKDAKVKGYLFAQQNYLDDAWKK</sequence>